<feature type="domain" description="Regulatory protein YycH" evidence="2">
    <location>
        <begin position="7"/>
        <end position="425"/>
    </location>
</feature>
<evidence type="ECO:0000313" key="4">
    <source>
        <dbReference type="Proteomes" id="UP000425411"/>
    </source>
</evidence>
<feature type="transmembrane region" description="Helical" evidence="1">
    <location>
        <begin position="12"/>
        <end position="31"/>
    </location>
</feature>
<dbReference type="Gene3D" id="3.10.450.310">
    <property type="match status" value="1"/>
</dbReference>
<reference evidence="3 4" key="1">
    <citation type="submission" date="2019-11" db="EMBL/GenBank/DDBJ databases">
        <title>FDA dAtabase for Regulatory Grade micrObial Sequences (FDA-ARGOS): Supporting development and validation of Infectious Disease Dx tests.</title>
        <authorList>
            <person name="Turner S."/>
            <person name="Byrd R."/>
            <person name="Tallon L."/>
            <person name="Sadzewicz L."/>
            <person name="Vavikolanu K."/>
            <person name="Mehta A."/>
            <person name="Aluvathingal J."/>
            <person name="Nadendla S."/>
            <person name="Myers T."/>
            <person name="Yan Y."/>
            <person name="Sichtig H."/>
        </authorList>
    </citation>
    <scope>NUCLEOTIDE SEQUENCE [LARGE SCALE GENOMIC DNA]</scope>
    <source>
        <strain evidence="3 4">FDAARGOS_741</strain>
    </source>
</reference>
<dbReference type="AlphaFoldDB" id="A0AAP9KSP0"/>
<dbReference type="InterPro" id="IPR009996">
    <property type="entry name" value="YycH"/>
</dbReference>
<evidence type="ECO:0000259" key="2">
    <source>
        <dbReference type="Pfam" id="PF07435"/>
    </source>
</evidence>
<organism evidence="3 4">
    <name type="scientific">Gemella morbillorum</name>
    <dbReference type="NCBI Taxonomy" id="29391"/>
    <lineage>
        <taxon>Bacteria</taxon>
        <taxon>Bacillati</taxon>
        <taxon>Bacillota</taxon>
        <taxon>Bacilli</taxon>
        <taxon>Bacillales</taxon>
        <taxon>Gemellaceae</taxon>
        <taxon>Gemella</taxon>
    </lineage>
</organism>
<dbReference type="Proteomes" id="UP000425411">
    <property type="component" value="Chromosome"/>
</dbReference>
<dbReference type="RefSeq" id="WP_004633712.1">
    <property type="nucleotide sequence ID" value="NZ_CP046314.1"/>
</dbReference>
<protein>
    <recommendedName>
        <fullName evidence="2">Regulatory protein YycH domain-containing protein</fullName>
    </recommendedName>
</protein>
<keyword evidence="1" id="KW-0472">Membrane</keyword>
<sequence length="438" mass="50447">MKGIKRERFKSVLLVCLVFSSLLLSYLIITYKPDYELFTRRSQQKLPEADKNNLVGFLIPDSVVKTYPGMREEAIVPNSITKIATVEAVKDKKVLKELLIELANSQSIEVRVRNRNIEDITTNSTSEKISINYQETLDSSLVKSLFFSEENSNVSLEFDTLVMLKDRPNMLYLYKKDDKNYLQVTLKEAVYDKINEKFNENKKDYSKYSLNNRFIYLKDADEEKVIDEYNAEEVSITRLAKDVFEKKDDVRVGADNEITDGYAILKSQNHRIVYTNPSNEGGKEVGATVAINNTINFLELGYTSDTNYQLTTSFDGITIFQETYKESIVFSKEGHADIVSEDNSNGIYRLTSPKRLTKTYLSSKEVGLFEVEKTEYVINYVYNNTNLKNVTDIVLGYEKTYNKENNSFSYTPAWYVKYNNRYISFKKIKELVAGGGKL</sequence>
<evidence type="ECO:0000313" key="3">
    <source>
        <dbReference type="EMBL" id="QGS08593.1"/>
    </source>
</evidence>
<proteinExistence type="predicted"/>
<dbReference type="Pfam" id="PF07435">
    <property type="entry name" value="YycH"/>
    <property type="match status" value="1"/>
</dbReference>
<evidence type="ECO:0000256" key="1">
    <source>
        <dbReference type="SAM" id="Phobius"/>
    </source>
</evidence>
<keyword evidence="1" id="KW-0812">Transmembrane</keyword>
<accession>A0AAP9KSP0</accession>
<dbReference type="EMBL" id="CP046314">
    <property type="protein sequence ID" value="QGS08593.1"/>
    <property type="molecule type" value="Genomic_DNA"/>
</dbReference>
<keyword evidence="1" id="KW-1133">Transmembrane helix</keyword>
<name>A0AAP9KSP0_9BACL</name>
<gene>
    <name evidence="3" type="ORF">FOC49_01200</name>
</gene>
<keyword evidence="4" id="KW-1185">Reference proteome</keyword>